<comment type="caution">
    <text evidence="1">The sequence shown here is derived from an EMBL/GenBank/DDBJ whole genome shotgun (WGS) entry which is preliminary data.</text>
</comment>
<protein>
    <submittedName>
        <fullName evidence="1">Unnamed protein product</fullName>
    </submittedName>
</protein>
<name>A0A9W6X4P6_9STRA</name>
<gene>
    <name evidence="1" type="ORF">Plil01_001341200</name>
</gene>
<dbReference type="Proteomes" id="UP001165083">
    <property type="component" value="Unassembled WGS sequence"/>
</dbReference>
<sequence>MLGLHQEESFLPLLLFELVLRHRKEVTDLATFDLVLNFNKTFHKYAAEAKKFIKLNEEEIRTLSQQLRVIRLIEGNSTDLTGWTGVSILFASPGLKGMGNYAKVDSYQYILPVWTLTSCKITTVSLMIISE</sequence>
<dbReference type="OrthoDB" id="98093at2759"/>
<evidence type="ECO:0000313" key="2">
    <source>
        <dbReference type="Proteomes" id="UP001165083"/>
    </source>
</evidence>
<dbReference type="EMBL" id="BSXW01000903">
    <property type="protein sequence ID" value="GMF31375.1"/>
    <property type="molecule type" value="Genomic_DNA"/>
</dbReference>
<reference evidence="1" key="1">
    <citation type="submission" date="2023-04" db="EMBL/GenBank/DDBJ databases">
        <title>Phytophthora lilii NBRC 32176.</title>
        <authorList>
            <person name="Ichikawa N."/>
            <person name="Sato H."/>
            <person name="Tonouchi N."/>
        </authorList>
    </citation>
    <scope>NUCLEOTIDE SEQUENCE</scope>
    <source>
        <strain evidence="1">NBRC 32176</strain>
    </source>
</reference>
<dbReference type="AlphaFoldDB" id="A0A9W6X4P6"/>
<accession>A0A9W6X4P6</accession>
<proteinExistence type="predicted"/>
<organism evidence="1 2">
    <name type="scientific">Phytophthora lilii</name>
    <dbReference type="NCBI Taxonomy" id="2077276"/>
    <lineage>
        <taxon>Eukaryota</taxon>
        <taxon>Sar</taxon>
        <taxon>Stramenopiles</taxon>
        <taxon>Oomycota</taxon>
        <taxon>Peronosporomycetes</taxon>
        <taxon>Peronosporales</taxon>
        <taxon>Peronosporaceae</taxon>
        <taxon>Phytophthora</taxon>
    </lineage>
</organism>
<keyword evidence="2" id="KW-1185">Reference proteome</keyword>
<evidence type="ECO:0000313" key="1">
    <source>
        <dbReference type="EMBL" id="GMF31375.1"/>
    </source>
</evidence>